<dbReference type="EMBL" id="FXAM01000001">
    <property type="protein sequence ID" value="SMF95162.1"/>
    <property type="molecule type" value="Genomic_DNA"/>
</dbReference>
<evidence type="ECO:0000313" key="2">
    <source>
        <dbReference type="Proteomes" id="UP000192923"/>
    </source>
</evidence>
<dbReference type="AlphaFoldDB" id="A0A1Y6D3P2"/>
<dbReference type="OrthoDB" id="6615103at2"/>
<sequence length="64" mass="7135">MQFNLSTEAFASQLNIKPQSIRARVCRTGSYFGILPKKLPNGRLLWPSDASERLLQMGDKPEGA</sequence>
<dbReference type="STRING" id="1760988.SAMN02949497_2508"/>
<proteinExistence type="predicted"/>
<evidence type="ECO:0008006" key="3">
    <source>
        <dbReference type="Google" id="ProtNLM"/>
    </source>
</evidence>
<dbReference type="Proteomes" id="UP000192923">
    <property type="component" value="Unassembled WGS sequence"/>
</dbReference>
<name>A0A1Y6D3P2_9GAMM</name>
<reference evidence="1 2" key="1">
    <citation type="submission" date="2016-12" db="EMBL/GenBank/DDBJ databases">
        <authorList>
            <person name="Song W.-J."/>
            <person name="Kurnit D.M."/>
        </authorList>
    </citation>
    <scope>NUCLEOTIDE SEQUENCE [LARGE SCALE GENOMIC DNA]</scope>
    <source>
        <strain evidence="1 2">175</strain>
    </source>
</reference>
<evidence type="ECO:0000313" key="1">
    <source>
        <dbReference type="EMBL" id="SMF95162.1"/>
    </source>
</evidence>
<dbReference type="RefSeq" id="WP_085213154.1">
    <property type="nucleotide sequence ID" value="NZ_FXAM01000001.1"/>
</dbReference>
<gene>
    <name evidence="1" type="ORF">SAMN02949497_2508</name>
</gene>
<organism evidence="1 2">
    <name type="scientific">Methylomagnum ishizawai</name>
    <dbReference type="NCBI Taxonomy" id="1760988"/>
    <lineage>
        <taxon>Bacteria</taxon>
        <taxon>Pseudomonadati</taxon>
        <taxon>Pseudomonadota</taxon>
        <taxon>Gammaproteobacteria</taxon>
        <taxon>Methylococcales</taxon>
        <taxon>Methylococcaceae</taxon>
        <taxon>Methylomagnum</taxon>
    </lineage>
</organism>
<accession>A0A1Y6D3P2</accession>
<keyword evidence="2" id="KW-1185">Reference proteome</keyword>
<protein>
    <recommendedName>
        <fullName evidence="3">DNA-binding protein</fullName>
    </recommendedName>
</protein>